<keyword evidence="3" id="KW-0560">Oxidoreductase</keyword>
<dbReference type="GO" id="GO:0004806">
    <property type="term" value="F:triacylglycerol lipase activity"/>
    <property type="evidence" value="ECO:0007669"/>
    <property type="project" value="TreeGrafter"/>
</dbReference>
<dbReference type="EMBL" id="JAKLMC020000006">
    <property type="protein sequence ID" value="KAK5955471.1"/>
    <property type="molecule type" value="Genomic_DNA"/>
</dbReference>
<dbReference type="InterPro" id="IPR020904">
    <property type="entry name" value="Sc_DH/Rdtase_CS"/>
</dbReference>
<evidence type="ECO:0000256" key="1">
    <source>
        <dbReference type="ARBA" id="ARBA00006484"/>
    </source>
</evidence>
<dbReference type="GO" id="GO:0005811">
    <property type="term" value="C:lipid droplet"/>
    <property type="evidence" value="ECO:0007669"/>
    <property type="project" value="TreeGrafter"/>
</dbReference>
<dbReference type="Pfam" id="PF00106">
    <property type="entry name" value="adh_short"/>
    <property type="match status" value="1"/>
</dbReference>
<dbReference type="GO" id="GO:0005783">
    <property type="term" value="C:endoplasmic reticulum"/>
    <property type="evidence" value="ECO:0007669"/>
    <property type="project" value="TreeGrafter"/>
</dbReference>
<evidence type="ECO:0000313" key="6">
    <source>
        <dbReference type="Proteomes" id="UP001316803"/>
    </source>
</evidence>
<keyword evidence="2" id="KW-0521">NADP</keyword>
<dbReference type="PRINTS" id="PR00080">
    <property type="entry name" value="SDRFAMILY"/>
</dbReference>
<accession>A0AAN8EWY0</accession>
<evidence type="ECO:0000256" key="3">
    <source>
        <dbReference type="ARBA" id="ARBA00023002"/>
    </source>
</evidence>
<proteinExistence type="inferred from homology"/>
<dbReference type="AlphaFoldDB" id="A0AAN8EWY0"/>
<dbReference type="GO" id="GO:0000140">
    <property type="term" value="F:acylglycerone-phosphate reductase (NADP+) activity"/>
    <property type="evidence" value="ECO:0007669"/>
    <property type="project" value="TreeGrafter"/>
</dbReference>
<dbReference type="PANTHER" id="PTHR44169:SF6">
    <property type="entry name" value="NADPH-DEPENDENT 1-ACYLDIHYDROXYACETONE PHOSPHATE REDUCTASE"/>
    <property type="match status" value="1"/>
</dbReference>
<dbReference type="Gene3D" id="3.40.50.720">
    <property type="entry name" value="NAD(P)-binding Rossmann-like Domain"/>
    <property type="match status" value="1"/>
</dbReference>
<dbReference type="PANTHER" id="PTHR44169">
    <property type="entry name" value="NADPH-DEPENDENT 1-ACYLDIHYDROXYACETONE PHOSPHATE REDUCTASE"/>
    <property type="match status" value="1"/>
</dbReference>
<dbReference type="PROSITE" id="PS00061">
    <property type="entry name" value="ADH_SHORT"/>
    <property type="match status" value="1"/>
</dbReference>
<sequence length="293" mass="31421">MTAKKVVLITGCSDGGLGSALALAFHETGQYRVVATARDLSKLGDTRAAGIEELELDIVSKDSVSACAQKLEALTGGHLDLLINNAGTGYNMPVLDINLDEGRRVFDVNVWSLITVSRAFLPLLMKTPNAKIANNVSVAAYASMPLQGVYNASKAAANLMTETLRLELKPFGIGVVSLMTGSVKTNFYTNIAQQGHWGSLPDDSIYRVVPGGLKMMQSQDAQVLVFKDSMDATTWARQVVGDLSPANPPIQIWRGTKAWLIRLVALLPTGILDSVYTKASKLDELEKALAGSR</sequence>
<dbReference type="SUPFAM" id="SSF51735">
    <property type="entry name" value="NAD(P)-binding Rossmann-fold domains"/>
    <property type="match status" value="1"/>
</dbReference>
<comment type="caution">
    <text evidence="5">The sequence shown here is derived from an EMBL/GenBank/DDBJ whole genome shotgun (WGS) entry which is preliminary data.</text>
</comment>
<organism evidence="5 6">
    <name type="scientific">Knufia fluminis</name>
    <dbReference type="NCBI Taxonomy" id="191047"/>
    <lineage>
        <taxon>Eukaryota</taxon>
        <taxon>Fungi</taxon>
        <taxon>Dikarya</taxon>
        <taxon>Ascomycota</taxon>
        <taxon>Pezizomycotina</taxon>
        <taxon>Eurotiomycetes</taxon>
        <taxon>Chaetothyriomycetidae</taxon>
        <taxon>Chaetothyriales</taxon>
        <taxon>Trichomeriaceae</taxon>
        <taxon>Knufia</taxon>
    </lineage>
</organism>
<dbReference type="PRINTS" id="PR00081">
    <property type="entry name" value="GDHRDH"/>
</dbReference>
<reference evidence="5 6" key="1">
    <citation type="submission" date="2022-12" db="EMBL/GenBank/DDBJ databases">
        <title>Genomic features and morphological characterization of a novel Knufia sp. strain isolated from spacecraft assembly facility.</title>
        <authorList>
            <person name="Teixeira M."/>
            <person name="Chander A.M."/>
            <person name="Stajich J.E."/>
            <person name="Venkateswaran K."/>
        </authorList>
    </citation>
    <scope>NUCLEOTIDE SEQUENCE [LARGE SCALE GENOMIC DNA]</scope>
    <source>
        <strain evidence="5 6">FJI-L2-BK-P2</strain>
    </source>
</reference>
<dbReference type="GO" id="GO:0019433">
    <property type="term" value="P:triglyceride catabolic process"/>
    <property type="evidence" value="ECO:0007669"/>
    <property type="project" value="TreeGrafter"/>
</dbReference>
<keyword evidence="6" id="KW-1185">Reference proteome</keyword>
<evidence type="ECO:0000256" key="2">
    <source>
        <dbReference type="ARBA" id="ARBA00022857"/>
    </source>
</evidence>
<name>A0AAN8EWY0_9EURO</name>
<dbReference type="GO" id="GO:0006654">
    <property type="term" value="P:phosphatidic acid biosynthetic process"/>
    <property type="evidence" value="ECO:0007669"/>
    <property type="project" value="TreeGrafter"/>
</dbReference>
<comment type="similarity">
    <text evidence="1 4">Belongs to the short-chain dehydrogenases/reductases (SDR) family.</text>
</comment>
<protein>
    <submittedName>
        <fullName evidence="5">Uncharacterized protein</fullName>
    </submittedName>
</protein>
<evidence type="ECO:0000256" key="4">
    <source>
        <dbReference type="RuleBase" id="RU000363"/>
    </source>
</evidence>
<gene>
    <name evidence="5" type="ORF">OHC33_003109</name>
</gene>
<dbReference type="Proteomes" id="UP001316803">
    <property type="component" value="Unassembled WGS sequence"/>
</dbReference>
<dbReference type="InterPro" id="IPR036291">
    <property type="entry name" value="NAD(P)-bd_dom_sf"/>
</dbReference>
<evidence type="ECO:0000313" key="5">
    <source>
        <dbReference type="EMBL" id="KAK5955471.1"/>
    </source>
</evidence>
<dbReference type="InterPro" id="IPR002347">
    <property type="entry name" value="SDR_fam"/>
</dbReference>